<dbReference type="GO" id="GO:1901982">
    <property type="term" value="F:maltose binding"/>
    <property type="evidence" value="ECO:0007669"/>
    <property type="project" value="TreeGrafter"/>
</dbReference>
<dbReference type="PROSITE" id="PS51257">
    <property type="entry name" value="PROKAR_LIPOPROTEIN"/>
    <property type="match status" value="1"/>
</dbReference>
<reference evidence="5" key="1">
    <citation type="submission" date="2022-06" db="EMBL/GenBank/DDBJ databases">
        <title>Natrinema sp. a new haloarchaeum isolate from saline soil.</title>
        <authorList>
            <person name="Strakova D."/>
            <person name="Galisteo C."/>
            <person name="Sanchez-Porro C."/>
            <person name="Ventosa A."/>
        </authorList>
    </citation>
    <scope>NUCLEOTIDE SEQUENCE</scope>
    <source>
        <strain evidence="5">S1CR25-10</strain>
    </source>
</reference>
<keyword evidence="3" id="KW-0732">Signal</keyword>
<name>A0A9Q4KZB6_9EURY</name>
<evidence type="ECO:0000256" key="2">
    <source>
        <dbReference type="ARBA" id="ARBA00022448"/>
    </source>
</evidence>
<proteinExistence type="inferred from homology"/>
<dbReference type="SUPFAM" id="SSF53850">
    <property type="entry name" value="Periplasmic binding protein-like II"/>
    <property type="match status" value="1"/>
</dbReference>
<gene>
    <name evidence="5" type="ORF">NDI89_15045</name>
</gene>
<dbReference type="RefSeq" id="WP_277522558.1">
    <property type="nucleotide sequence ID" value="NZ_JAMQOT010000005.1"/>
</dbReference>
<evidence type="ECO:0000256" key="1">
    <source>
        <dbReference type="ARBA" id="ARBA00008520"/>
    </source>
</evidence>
<evidence type="ECO:0000313" key="6">
    <source>
        <dbReference type="Proteomes" id="UP001154061"/>
    </source>
</evidence>
<evidence type="ECO:0000256" key="4">
    <source>
        <dbReference type="SAM" id="MobiDB-lite"/>
    </source>
</evidence>
<comment type="similarity">
    <text evidence="1">Belongs to the bacterial solute-binding protein 1 family.</text>
</comment>
<accession>A0A9Q4KZB6</accession>
<dbReference type="Proteomes" id="UP001154061">
    <property type="component" value="Unassembled WGS sequence"/>
</dbReference>
<dbReference type="Gene3D" id="3.40.190.10">
    <property type="entry name" value="Periplasmic binding protein-like II"/>
    <property type="match status" value="2"/>
</dbReference>
<protein>
    <submittedName>
        <fullName evidence="5">Extracellular solute-binding protein</fullName>
    </submittedName>
</protein>
<dbReference type="EMBL" id="JAMQOT010000005">
    <property type="protein sequence ID" value="MDF9746905.1"/>
    <property type="molecule type" value="Genomic_DNA"/>
</dbReference>
<keyword evidence="2" id="KW-0813">Transport</keyword>
<dbReference type="GO" id="GO:0055052">
    <property type="term" value="C:ATP-binding cassette (ABC) transporter complex, substrate-binding subunit-containing"/>
    <property type="evidence" value="ECO:0007669"/>
    <property type="project" value="TreeGrafter"/>
</dbReference>
<organism evidence="5 6">
    <name type="scientific">Natrinema salsiterrestre</name>
    <dbReference type="NCBI Taxonomy" id="2950540"/>
    <lineage>
        <taxon>Archaea</taxon>
        <taxon>Methanobacteriati</taxon>
        <taxon>Methanobacteriota</taxon>
        <taxon>Stenosarchaea group</taxon>
        <taxon>Halobacteria</taxon>
        <taxon>Halobacteriales</taxon>
        <taxon>Natrialbaceae</taxon>
        <taxon>Natrinema</taxon>
    </lineage>
</organism>
<dbReference type="InterPro" id="IPR006059">
    <property type="entry name" value="SBP"/>
</dbReference>
<dbReference type="AlphaFoldDB" id="A0A9Q4KZB6"/>
<keyword evidence="6" id="KW-1185">Reference proteome</keyword>
<evidence type="ECO:0000313" key="5">
    <source>
        <dbReference type="EMBL" id="MDF9746905.1"/>
    </source>
</evidence>
<dbReference type="GO" id="GO:0015768">
    <property type="term" value="P:maltose transport"/>
    <property type="evidence" value="ECO:0007669"/>
    <property type="project" value="TreeGrafter"/>
</dbReference>
<feature type="region of interest" description="Disordered" evidence="4">
    <location>
        <begin position="385"/>
        <end position="404"/>
    </location>
</feature>
<dbReference type="PANTHER" id="PTHR30061">
    <property type="entry name" value="MALTOSE-BINDING PERIPLASMIC PROTEIN"/>
    <property type="match status" value="1"/>
</dbReference>
<evidence type="ECO:0000256" key="3">
    <source>
        <dbReference type="ARBA" id="ARBA00022729"/>
    </source>
</evidence>
<feature type="compositionally biased region" description="Basic and acidic residues" evidence="4">
    <location>
        <begin position="390"/>
        <end position="404"/>
    </location>
</feature>
<comment type="caution">
    <text evidence="5">The sequence shown here is derived from an EMBL/GenBank/DDBJ whole genome shotgun (WGS) entry which is preliminary data.</text>
</comment>
<dbReference type="GO" id="GO:0042956">
    <property type="term" value="P:maltodextrin transmembrane transport"/>
    <property type="evidence" value="ECO:0007669"/>
    <property type="project" value="TreeGrafter"/>
</dbReference>
<dbReference type="PANTHER" id="PTHR30061:SF50">
    <property type="entry name" value="MALTOSE_MALTODEXTRIN-BINDING PERIPLASMIC PROTEIN"/>
    <property type="match status" value="1"/>
</dbReference>
<dbReference type="Pfam" id="PF13416">
    <property type="entry name" value="SBP_bac_8"/>
    <property type="match status" value="1"/>
</dbReference>
<sequence length="404" mass="44469">MTLHRRNVLAGIGGVASLTTAGCLSGALGESSQETTLWNQFTGSEQDSLETHLETFNEGRDDTMVSENLSDVKKQLKTAIPAGNGPHTFPWAHDRIGKYQSQDFLYDGSDDLELDLEGTFTDNAASAVQWEGGVYGLPYASETVSLMYNPDLVDEPPETLSEMVSIMEDHHDPENSSWGLSCPPKTAYFVSAFLHAFGGRIYDEESRELGIETDEFIRGIELLQDSIWPYVADDTTYNGQMPPFADGNAPFAINGPWQLGSFRDSGVDATVAPLPDVDGGSPTPYTGVQTWYFTAQLNGASEASFDTTLEWAEWYTTDEDVITGNARNHGLIPVHTDHVESDELGDDVPMFAETVDMGTPMPADPRMDTVWTPFENALERVFNDQSEADEAMKSAADEIRSRWE</sequence>